<dbReference type="EMBL" id="DXCO01000024">
    <property type="protein sequence ID" value="HIY78021.1"/>
    <property type="molecule type" value="Genomic_DNA"/>
</dbReference>
<dbReference type="Gene3D" id="1.10.150.240">
    <property type="entry name" value="Putative phosphatase, domain 2"/>
    <property type="match status" value="1"/>
</dbReference>
<proteinExistence type="predicted"/>
<dbReference type="Pfam" id="PF00702">
    <property type="entry name" value="Hydrolase"/>
    <property type="match status" value="1"/>
</dbReference>
<dbReference type="InterPro" id="IPR006439">
    <property type="entry name" value="HAD-SF_hydro_IA"/>
</dbReference>
<dbReference type="AlphaFoldDB" id="A0A9D1Z6Y0"/>
<accession>A0A9D1Z6Y0</accession>
<dbReference type="InterPro" id="IPR023214">
    <property type="entry name" value="HAD_sf"/>
</dbReference>
<dbReference type="Gene3D" id="3.40.50.1000">
    <property type="entry name" value="HAD superfamily/HAD-like"/>
    <property type="match status" value="1"/>
</dbReference>
<dbReference type="SFLD" id="SFLDS00003">
    <property type="entry name" value="Haloacid_Dehalogenase"/>
    <property type="match status" value="1"/>
</dbReference>
<name>A0A9D1Z6Y0_9FIRM</name>
<dbReference type="InterPro" id="IPR011951">
    <property type="entry name" value="HAD-SF_hydro_IA_YjjG/PynA"/>
</dbReference>
<dbReference type="InterPro" id="IPR052550">
    <property type="entry name" value="Pyrimidine_5'-ntase_YjjG"/>
</dbReference>
<comment type="caution">
    <text evidence="1">The sequence shown here is derived from an EMBL/GenBank/DDBJ whole genome shotgun (WGS) entry which is preliminary data.</text>
</comment>
<dbReference type="SFLD" id="SFLDG01129">
    <property type="entry name" value="C1.5:_HAD__Beta-PGM__Phosphata"/>
    <property type="match status" value="1"/>
</dbReference>
<dbReference type="PANTHER" id="PTHR47478:SF1">
    <property type="entry name" value="PYRIMIDINE 5'-NUCLEOTIDASE YJJG"/>
    <property type="match status" value="1"/>
</dbReference>
<protein>
    <submittedName>
        <fullName evidence="1">YjjG family noncanonical pyrimidine nucleotidase</fullName>
    </submittedName>
</protein>
<organism evidence="1 2">
    <name type="scientific">Candidatus Borkfalkia excrementavium</name>
    <dbReference type="NCBI Taxonomy" id="2838505"/>
    <lineage>
        <taxon>Bacteria</taxon>
        <taxon>Bacillati</taxon>
        <taxon>Bacillota</taxon>
        <taxon>Clostridia</taxon>
        <taxon>Christensenellales</taxon>
        <taxon>Christensenellaceae</taxon>
        <taxon>Candidatus Borkfalkia</taxon>
    </lineage>
</organism>
<sequence>MRNNYLLDADETILDFVRASKESLAEAMRELNIPYRDSDYAVYKRFNDAVWREYERGTLSKKALMTERFVRFFDYLKVVADVGRANEIYFGRICRSGYLLDGAMEFLLELKKRGKIFLITNGTPAAQYGRLDSLGLRDFFDGIYVSDEIGFAKPDRRFFEYVLGDAGLKREECLVIGDSVSSDIAGANNANILCIRYNPKKLPAEGAKADFEADSYEKILAIADRLNSEAV</sequence>
<dbReference type="InterPro" id="IPR023198">
    <property type="entry name" value="PGP-like_dom2"/>
</dbReference>
<evidence type="ECO:0000313" key="1">
    <source>
        <dbReference type="EMBL" id="HIY78021.1"/>
    </source>
</evidence>
<dbReference type="SUPFAM" id="SSF56784">
    <property type="entry name" value="HAD-like"/>
    <property type="match status" value="1"/>
</dbReference>
<reference evidence="1" key="1">
    <citation type="journal article" date="2021" name="PeerJ">
        <title>Extensive microbial diversity within the chicken gut microbiome revealed by metagenomics and culture.</title>
        <authorList>
            <person name="Gilroy R."/>
            <person name="Ravi A."/>
            <person name="Getino M."/>
            <person name="Pursley I."/>
            <person name="Horton D.L."/>
            <person name="Alikhan N.F."/>
            <person name="Baker D."/>
            <person name="Gharbi K."/>
            <person name="Hall N."/>
            <person name="Watson M."/>
            <person name="Adriaenssens E.M."/>
            <person name="Foster-Nyarko E."/>
            <person name="Jarju S."/>
            <person name="Secka A."/>
            <person name="Antonio M."/>
            <person name="Oren A."/>
            <person name="Chaudhuri R.R."/>
            <person name="La Ragione R."/>
            <person name="Hildebrand F."/>
            <person name="Pallen M.J."/>
        </authorList>
    </citation>
    <scope>NUCLEOTIDE SEQUENCE</scope>
    <source>
        <strain evidence="1">CHK199-9574</strain>
    </source>
</reference>
<dbReference type="NCBIfam" id="TIGR01549">
    <property type="entry name" value="HAD-SF-IA-v1"/>
    <property type="match status" value="1"/>
</dbReference>
<dbReference type="InterPro" id="IPR036412">
    <property type="entry name" value="HAD-like_sf"/>
</dbReference>
<reference evidence="1" key="2">
    <citation type="submission" date="2021-04" db="EMBL/GenBank/DDBJ databases">
        <authorList>
            <person name="Gilroy R."/>
        </authorList>
    </citation>
    <scope>NUCLEOTIDE SEQUENCE</scope>
    <source>
        <strain evidence="1">CHK199-9574</strain>
    </source>
</reference>
<gene>
    <name evidence="1" type="ORF">H9728_03155</name>
</gene>
<dbReference type="Proteomes" id="UP000824135">
    <property type="component" value="Unassembled WGS sequence"/>
</dbReference>
<dbReference type="PANTHER" id="PTHR47478">
    <property type="match status" value="1"/>
</dbReference>
<dbReference type="NCBIfam" id="TIGR01509">
    <property type="entry name" value="HAD-SF-IA-v3"/>
    <property type="match status" value="1"/>
</dbReference>
<dbReference type="NCBIfam" id="TIGR02254">
    <property type="entry name" value="YjjG_YfnB"/>
    <property type="match status" value="1"/>
</dbReference>
<dbReference type="GO" id="GO:0008253">
    <property type="term" value="F:5'-nucleotidase activity"/>
    <property type="evidence" value="ECO:0007669"/>
    <property type="project" value="InterPro"/>
</dbReference>
<evidence type="ECO:0000313" key="2">
    <source>
        <dbReference type="Proteomes" id="UP000824135"/>
    </source>
</evidence>